<evidence type="ECO:0000313" key="2">
    <source>
        <dbReference type="EMBL" id="PNF36930.1"/>
    </source>
</evidence>
<feature type="region of interest" description="Disordered" evidence="1">
    <location>
        <begin position="192"/>
        <end position="232"/>
    </location>
</feature>
<dbReference type="CDD" id="cd23767">
    <property type="entry name" value="IQCD"/>
    <property type="match status" value="1"/>
</dbReference>
<name>A0A2J7R7X2_9NEOP</name>
<gene>
    <name evidence="2" type="ORF">B7P43_G08054</name>
</gene>
<proteinExistence type="predicted"/>
<sequence length="346" mass="38059">MDIKFKKQFPTRKELEIVSSTRIWKRQDKAARTIQAAFREYIRLKREREREPLDLEDEMTQTSSPGGWQSRLSAFLHVHRGSRASSRKSSRASDASDLSELGGAWLNLPLLFLSGAHQSQTEDHEEPAQANGNGNVCIMVSEPSPDTGPFSTEEPKQGSSLVLPLSMKDELQKPLNSGDVSILVTEASPEAVTMPCEEERPSHTSQTSNRSQESDDRKTVSGLETALSSGTSTAALDRHPLGLLRPVGTVLSLFPMQLGSVNDTYSVPRKPASEAVTGPVDMHPVRVRPGTGLSLPPSDPSMSRKVAKSSPERRRARLRRRRSSDATLVQVLVHRESEESTDDKGS</sequence>
<reference evidence="2 3" key="1">
    <citation type="submission" date="2017-12" db="EMBL/GenBank/DDBJ databases">
        <title>Hemimetabolous genomes reveal molecular basis of termite eusociality.</title>
        <authorList>
            <person name="Harrison M.C."/>
            <person name="Jongepier E."/>
            <person name="Robertson H.M."/>
            <person name="Arning N."/>
            <person name="Bitard-Feildel T."/>
            <person name="Chao H."/>
            <person name="Childers C.P."/>
            <person name="Dinh H."/>
            <person name="Doddapaneni H."/>
            <person name="Dugan S."/>
            <person name="Gowin J."/>
            <person name="Greiner C."/>
            <person name="Han Y."/>
            <person name="Hu H."/>
            <person name="Hughes D.S.T."/>
            <person name="Huylmans A.-K."/>
            <person name="Kemena C."/>
            <person name="Kremer L.P.M."/>
            <person name="Lee S.L."/>
            <person name="Lopez-Ezquerra A."/>
            <person name="Mallet L."/>
            <person name="Monroy-Kuhn J.M."/>
            <person name="Moser A."/>
            <person name="Murali S.C."/>
            <person name="Muzny D.M."/>
            <person name="Otani S."/>
            <person name="Piulachs M.-D."/>
            <person name="Poelchau M."/>
            <person name="Qu J."/>
            <person name="Schaub F."/>
            <person name="Wada-Katsumata A."/>
            <person name="Worley K.C."/>
            <person name="Xie Q."/>
            <person name="Ylla G."/>
            <person name="Poulsen M."/>
            <person name="Gibbs R.A."/>
            <person name="Schal C."/>
            <person name="Richards S."/>
            <person name="Belles X."/>
            <person name="Korb J."/>
            <person name="Bornberg-Bauer E."/>
        </authorList>
    </citation>
    <scope>NUCLEOTIDE SEQUENCE [LARGE SCALE GENOMIC DNA]</scope>
    <source>
        <tissue evidence="2">Whole body</tissue>
    </source>
</reference>
<comment type="caution">
    <text evidence="2">The sequence shown here is derived from an EMBL/GenBank/DDBJ whole genome shotgun (WGS) entry which is preliminary data.</text>
</comment>
<feature type="compositionally biased region" description="Basic and acidic residues" evidence="1">
    <location>
        <begin position="333"/>
        <end position="346"/>
    </location>
</feature>
<evidence type="ECO:0000256" key="1">
    <source>
        <dbReference type="SAM" id="MobiDB-lite"/>
    </source>
</evidence>
<accession>A0A2J7R7X2</accession>
<feature type="region of interest" description="Disordered" evidence="1">
    <location>
        <begin position="117"/>
        <end position="159"/>
    </location>
</feature>
<organism evidence="2 3">
    <name type="scientific">Cryptotermes secundus</name>
    <dbReference type="NCBI Taxonomy" id="105785"/>
    <lineage>
        <taxon>Eukaryota</taxon>
        <taxon>Metazoa</taxon>
        <taxon>Ecdysozoa</taxon>
        <taxon>Arthropoda</taxon>
        <taxon>Hexapoda</taxon>
        <taxon>Insecta</taxon>
        <taxon>Pterygota</taxon>
        <taxon>Neoptera</taxon>
        <taxon>Polyneoptera</taxon>
        <taxon>Dictyoptera</taxon>
        <taxon>Blattodea</taxon>
        <taxon>Blattoidea</taxon>
        <taxon>Termitoidae</taxon>
        <taxon>Kalotermitidae</taxon>
        <taxon>Cryptotermitinae</taxon>
        <taxon>Cryptotermes</taxon>
    </lineage>
</organism>
<dbReference type="OrthoDB" id="2984333at2759"/>
<evidence type="ECO:0000313" key="3">
    <source>
        <dbReference type="Proteomes" id="UP000235965"/>
    </source>
</evidence>
<dbReference type="EMBL" id="NEVH01006723">
    <property type="protein sequence ID" value="PNF36930.1"/>
    <property type="molecule type" value="Genomic_DNA"/>
</dbReference>
<dbReference type="AlphaFoldDB" id="A0A2J7R7X2"/>
<feature type="compositionally biased region" description="Polar residues" evidence="1">
    <location>
        <begin position="60"/>
        <end position="69"/>
    </location>
</feature>
<dbReference type="Proteomes" id="UP000235965">
    <property type="component" value="Unassembled WGS sequence"/>
</dbReference>
<protein>
    <submittedName>
        <fullName evidence="2">Uncharacterized protein</fullName>
    </submittedName>
</protein>
<feature type="region of interest" description="Disordered" evidence="1">
    <location>
        <begin position="49"/>
        <end position="69"/>
    </location>
</feature>
<keyword evidence="3" id="KW-1185">Reference proteome</keyword>
<feature type="region of interest" description="Disordered" evidence="1">
    <location>
        <begin position="269"/>
        <end position="346"/>
    </location>
</feature>